<feature type="transmembrane region" description="Helical" evidence="1">
    <location>
        <begin position="6"/>
        <end position="27"/>
    </location>
</feature>
<dbReference type="Gene3D" id="1.10.287.130">
    <property type="match status" value="1"/>
</dbReference>
<evidence type="ECO:0000313" key="2">
    <source>
        <dbReference type="EMBL" id="MBC5764042.1"/>
    </source>
</evidence>
<organism evidence="2 3">
    <name type="scientific">Ramlibacter albus</name>
    <dbReference type="NCBI Taxonomy" id="2079448"/>
    <lineage>
        <taxon>Bacteria</taxon>
        <taxon>Pseudomonadati</taxon>
        <taxon>Pseudomonadota</taxon>
        <taxon>Betaproteobacteria</taxon>
        <taxon>Burkholderiales</taxon>
        <taxon>Comamonadaceae</taxon>
        <taxon>Ramlibacter</taxon>
    </lineage>
</organism>
<keyword evidence="1" id="KW-0812">Transmembrane</keyword>
<evidence type="ECO:0000313" key="3">
    <source>
        <dbReference type="Proteomes" id="UP000596827"/>
    </source>
</evidence>
<dbReference type="EMBL" id="JACORU010000001">
    <property type="protein sequence ID" value="MBC5764042.1"/>
    <property type="molecule type" value="Genomic_DNA"/>
</dbReference>
<proteinExistence type="predicted"/>
<dbReference type="AlphaFoldDB" id="A0A923M7L8"/>
<dbReference type="Proteomes" id="UP000596827">
    <property type="component" value="Unassembled WGS sequence"/>
</dbReference>
<evidence type="ECO:0000256" key="1">
    <source>
        <dbReference type="SAM" id="Phobius"/>
    </source>
</evidence>
<dbReference type="SUPFAM" id="SSF55874">
    <property type="entry name" value="ATPase domain of HSP90 chaperone/DNA topoisomerase II/histidine kinase"/>
    <property type="match status" value="1"/>
</dbReference>
<dbReference type="InterPro" id="IPR036890">
    <property type="entry name" value="HATPase_C_sf"/>
</dbReference>
<comment type="caution">
    <text evidence="2">The sequence shown here is derived from an EMBL/GenBank/DDBJ whole genome shotgun (WGS) entry which is preliminary data.</text>
</comment>
<gene>
    <name evidence="2" type="ORF">H8R02_06240</name>
</gene>
<keyword evidence="1" id="KW-0472">Membrane</keyword>
<accession>A0A923M7L8</accession>
<protein>
    <submittedName>
        <fullName evidence="2">Uncharacterized protein</fullName>
    </submittedName>
</protein>
<sequence length="252" mass="26613">MDIPAVALAVASALGILGLAGAGMFAARRIEQRAQEKAIAQQQQLMNERVSAFGTLAAGVLRDIGNPIAAIDGYARAMVEAQRSGEIPPPPAPYCDPSLIVNETRRLGEITHFISGLASAPATQRQLVNVNDIAAQALALLRYEPRLEHVAVATRFDPLLQALPGQADQLLMLVTEVVQRLVDAGARTVEVATRADGAKVVLEVSGDAPEEPPGELLVARSVAAHHRGLIEINWTPQSGARVTVLLQGAPID</sequence>
<name>A0A923M7L8_9BURK</name>
<keyword evidence="1" id="KW-1133">Transmembrane helix</keyword>
<keyword evidence="3" id="KW-1185">Reference proteome</keyword>
<reference evidence="2" key="1">
    <citation type="submission" date="2020-08" db="EMBL/GenBank/DDBJ databases">
        <title>Ramlibacter sp. GTP1 16S ribosomal RNA gene genome sequencing and assembly.</title>
        <authorList>
            <person name="Kang M."/>
        </authorList>
    </citation>
    <scope>NUCLEOTIDE SEQUENCE</scope>
    <source>
        <strain evidence="2">GTP1</strain>
    </source>
</reference>
<dbReference type="RefSeq" id="WP_187080447.1">
    <property type="nucleotide sequence ID" value="NZ_JACORU010000001.1"/>
</dbReference>